<reference evidence="2" key="1">
    <citation type="submission" date="2021-01" db="EMBL/GenBank/DDBJ databases">
        <authorList>
            <person name="Corre E."/>
            <person name="Pelletier E."/>
            <person name="Niang G."/>
            <person name="Scheremetjew M."/>
            <person name="Finn R."/>
            <person name="Kale V."/>
            <person name="Holt S."/>
            <person name="Cochrane G."/>
            <person name="Meng A."/>
            <person name="Brown T."/>
            <person name="Cohen L."/>
        </authorList>
    </citation>
    <scope>NUCLEOTIDE SEQUENCE</scope>
    <source>
        <strain evidence="2">CCMP443</strain>
    </source>
</reference>
<feature type="compositionally biased region" description="Basic and acidic residues" evidence="1">
    <location>
        <begin position="83"/>
        <end position="94"/>
    </location>
</feature>
<organism evidence="2">
    <name type="scientific">Hemiselmis tepida</name>
    <dbReference type="NCBI Taxonomy" id="464990"/>
    <lineage>
        <taxon>Eukaryota</taxon>
        <taxon>Cryptophyceae</taxon>
        <taxon>Cryptomonadales</taxon>
        <taxon>Hemiselmidaceae</taxon>
        <taxon>Hemiselmis</taxon>
    </lineage>
</organism>
<evidence type="ECO:0000313" key="2">
    <source>
        <dbReference type="EMBL" id="CAD8801328.1"/>
    </source>
</evidence>
<gene>
    <name evidence="2" type="ORF">HTEP1355_LOCUS15001</name>
</gene>
<feature type="region of interest" description="Disordered" evidence="1">
    <location>
        <begin position="62"/>
        <end position="94"/>
    </location>
</feature>
<proteinExistence type="predicted"/>
<evidence type="ECO:0000256" key="1">
    <source>
        <dbReference type="SAM" id="MobiDB-lite"/>
    </source>
</evidence>
<feature type="compositionally biased region" description="Low complexity" evidence="1">
    <location>
        <begin position="1"/>
        <end position="12"/>
    </location>
</feature>
<accession>A0A7S0YX06</accession>
<protein>
    <submittedName>
        <fullName evidence="2">Uncharacterized protein</fullName>
    </submittedName>
</protein>
<name>A0A7S0YX06_9CRYP</name>
<feature type="region of interest" description="Disordered" evidence="1">
    <location>
        <begin position="1"/>
        <end position="20"/>
    </location>
</feature>
<sequence length="180" mass="19239">MREARACAAADRGGAEGDPDFLRIVGGAKEGASAWGVPEPEAEEPSWQATAENIQARTPSLVSMDSEPGLPTRSWSAPLPRGVHQEGGRLDAHRSTLSQCLDEDTLSMLKEFGYTEQSHPVHSPRGGKKTGGPEGGGKTMMQEYMQAFGFGNFGEAVCGFHQTMRLLRPARISKSPDLGA</sequence>
<dbReference type="AlphaFoldDB" id="A0A7S0YX06"/>
<feature type="region of interest" description="Disordered" evidence="1">
    <location>
        <begin position="115"/>
        <end position="137"/>
    </location>
</feature>
<dbReference type="EMBL" id="HBFN01025914">
    <property type="protein sequence ID" value="CAD8801328.1"/>
    <property type="molecule type" value="Transcribed_RNA"/>
</dbReference>